<evidence type="ECO:0000256" key="1">
    <source>
        <dbReference type="ARBA" id="ARBA00004173"/>
    </source>
</evidence>
<dbReference type="EMBL" id="JBFTWV010000003">
    <property type="protein sequence ID" value="KAL2800668.1"/>
    <property type="molecule type" value="Genomic_DNA"/>
</dbReference>
<comment type="subcellular location">
    <subcellularLocation>
        <location evidence="1">Mitochondrion</location>
    </subcellularLocation>
</comment>
<dbReference type="Pfam" id="PF12829">
    <property type="entry name" value="Mhr1"/>
    <property type="match status" value="1"/>
</dbReference>
<keyword evidence="3" id="KW-0689">Ribosomal protein</keyword>
<reference evidence="9 10" key="1">
    <citation type="submission" date="2024-07" db="EMBL/GenBank/DDBJ databases">
        <title>Section-level genome sequencing and comparative genomics of Aspergillus sections Usti and Cavernicolus.</title>
        <authorList>
            <consortium name="Lawrence Berkeley National Laboratory"/>
            <person name="Nybo J.L."/>
            <person name="Vesth T.C."/>
            <person name="Theobald S."/>
            <person name="Frisvad J.C."/>
            <person name="Larsen T.O."/>
            <person name="Kjaerboelling I."/>
            <person name="Rothschild-Mancinelli K."/>
            <person name="Lyhne E.K."/>
            <person name="Kogle M.E."/>
            <person name="Barry K."/>
            <person name="Clum A."/>
            <person name="Na H."/>
            <person name="Ledsgaard L."/>
            <person name="Lin J."/>
            <person name="Lipzen A."/>
            <person name="Kuo A."/>
            <person name="Riley R."/>
            <person name="Mondo S."/>
            <person name="Labutti K."/>
            <person name="Haridas S."/>
            <person name="Pangalinan J."/>
            <person name="Salamov A.A."/>
            <person name="Simmons B.A."/>
            <person name="Magnuson J.K."/>
            <person name="Chen J."/>
            <person name="Drula E."/>
            <person name="Henrissat B."/>
            <person name="Wiebenga A."/>
            <person name="Lubbers R.J."/>
            <person name="Gomes A.C."/>
            <person name="Makela M.R."/>
            <person name="Stajich J."/>
            <person name="Grigoriev I.V."/>
            <person name="Mortensen U.H."/>
            <person name="De Vries R.P."/>
            <person name="Baker S.E."/>
            <person name="Andersen M.R."/>
        </authorList>
    </citation>
    <scope>NUCLEOTIDE SEQUENCE [LARGE SCALE GENOMIC DNA]</scope>
    <source>
        <strain evidence="9 10">CBS 209.92</strain>
    </source>
</reference>
<keyword evidence="4" id="KW-0805">Transcription regulation</keyword>
<evidence type="ECO:0000256" key="8">
    <source>
        <dbReference type="ARBA" id="ARBA00035185"/>
    </source>
</evidence>
<comment type="caution">
    <text evidence="9">The sequence shown here is derived from an EMBL/GenBank/DDBJ whole genome shotgun (WGS) entry which is preliminary data.</text>
</comment>
<dbReference type="InterPro" id="IPR024629">
    <property type="entry name" value="Ribosomal_mL67"/>
</dbReference>
<keyword evidence="7" id="KW-0687">Ribonucleoprotein</keyword>
<dbReference type="PANTHER" id="PTHR28184:SF1">
    <property type="entry name" value="LARGE RIBOSOMAL SUBUNIT PROTEIN ML67"/>
    <property type="match status" value="1"/>
</dbReference>
<protein>
    <recommendedName>
        <fullName evidence="8">Large ribosomal subunit protein mL67</fullName>
    </recommendedName>
</protein>
<evidence type="ECO:0000256" key="2">
    <source>
        <dbReference type="ARBA" id="ARBA00010741"/>
    </source>
</evidence>
<evidence type="ECO:0000256" key="4">
    <source>
        <dbReference type="ARBA" id="ARBA00023015"/>
    </source>
</evidence>
<evidence type="ECO:0000313" key="9">
    <source>
        <dbReference type="EMBL" id="KAL2800668.1"/>
    </source>
</evidence>
<organism evidence="9 10">
    <name type="scientific">Aspergillus keveii</name>
    <dbReference type="NCBI Taxonomy" id="714993"/>
    <lineage>
        <taxon>Eukaryota</taxon>
        <taxon>Fungi</taxon>
        <taxon>Dikarya</taxon>
        <taxon>Ascomycota</taxon>
        <taxon>Pezizomycotina</taxon>
        <taxon>Eurotiomycetes</taxon>
        <taxon>Eurotiomycetidae</taxon>
        <taxon>Eurotiales</taxon>
        <taxon>Aspergillaceae</taxon>
        <taxon>Aspergillus</taxon>
        <taxon>Aspergillus subgen. Nidulantes</taxon>
    </lineage>
</organism>
<evidence type="ECO:0000256" key="7">
    <source>
        <dbReference type="ARBA" id="ARBA00023274"/>
    </source>
</evidence>
<dbReference type="Proteomes" id="UP001610563">
    <property type="component" value="Unassembled WGS sequence"/>
</dbReference>
<keyword evidence="6" id="KW-0804">Transcription</keyword>
<dbReference type="PANTHER" id="PTHR28184">
    <property type="entry name" value="MITOCHONDRIAL HOMOLOGOUS RECOMBINATION PROTEIN 1"/>
    <property type="match status" value="1"/>
</dbReference>
<name>A0ABR4GNL4_9EURO</name>
<comment type="similarity">
    <text evidence="2">Belongs to the mitochondrion-specific ribosomal protein mL67 family.</text>
</comment>
<sequence>MATQAATAARQFVMYDGANSSAQHKRSLALLDPTKIGTWQIVRRPPIEKGAVIQGLVRARNSNAFKTHQWKEGVRLKKALSAVTHGKNIFVYHNIRTNQVVYSLTRYLEKNNVLKQLIYHGKKTVPATLRKDMWAPYYSVHFQDSKVGLRAFHLLREFSKQRQLDPPREMITITEKYLAQKRPRDPTKAKEFDEKYADKLGWLMEKKDRARAVMDQKATSVADISAVIAIQEKEIEEGFGEYNRGPISINARKRRAAARRKEAARAAENAERIAKFEKFISTSETEVKVMDGKETNDADAVEAETVKILWNDMHDARYAQSWPIKVVHGELDLSRDHVMAGQKPIKGEVLASYGFKERDVSAN</sequence>
<proteinExistence type="inferred from homology"/>
<evidence type="ECO:0000256" key="3">
    <source>
        <dbReference type="ARBA" id="ARBA00022980"/>
    </source>
</evidence>
<accession>A0ABR4GNL4</accession>
<evidence type="ECO:0000256" key="5">
    <source>
        <dbReference type="ARBA" id="ARBA00023128"/>
    </source>
</evidence>
<keyword evidence="10" id="KW-1185">Reference proteome</keyword>
<evidence type="ECO:0000313" key="10">
    <source>
        <dbReference type="Proteomes" id="UP001610563"/>
    </source>
</evidence>
<gene>
    <name evidence="9" type="ORF">BJX66DRAFT_291286</name>
</gene>
<evidence type="ECO:0000256" key="6">
    <source>
        <dbReference type="ARBA" id="ARBA00023163"/>
    </source>
</evidence>
<keyword evidence="5" id="KW-0496">Mitochondrion</keyword>